<sequence>MPRTTSRPGKLYKLVIISECQSAHACEAGKARQSYEPFRVRTWKNLSKSTIIRRITCLNSN</sequence>
<reference evidence="2" key="1">
    <citation type="journal article" date="2014" name="Science">
        <title>The coffee genome provides insight into the convergent evolution of caffeine biosynthesis.</title>
        <authorList>
            <person name="Denoeud F."/>
            <person name="Carretero-Paulet L."/>
            <person name="Dereeper A."/>
            <person name="Droc G."/>
            <person name="Guyot R."/>
            <person name="Pietrella M."/>
            <person name="Zheng C."/>
            <person name="Alberti A."/>
            <person name="Anthony F."/>
            <person name="Aprea G."/>
            <person name="Aury J.M."/>
            <person name="Bento P."/>
            <person name="Bernard M."/>
            <person name="Bocs S."/>
            <person name="Campa C."/>
            <person name="Cenci A."/>
            <person name="Combes M.C."/>
            <person name="Crouzillat D."/>
            <person name="Da Silva C."/>
            <person name="Daddiego L."/>
            <person name="De Bellis F."/>
            <person name="Dussert S."/>
            <person name="Garsmeur O."/>
            <person name="Gayraud T."/>
            <person name="Guignon V."/>
            <person name="Jahn K."/>
            <person name="Jamilloux V."/>
            <person name="Joet T."/>
            <person name="Labadie K."/>
            <person name="Lan T."/>
            <person name="Leclercq J."/>
            <person name="Lepelley M."/>
            <person name="Leroy T."/>
            <person name="Li L.T."/>
            <person name="Librado P."/>
            <person name="Lopez L."/>
            <person name="Munoz A."/>
            <person name="Noel B."/>
            <person name="Pallavicini A."/>
            <person name="Perrotta G."/>
            <person name="Poncet V."/>
            <person name="Pot D."/>
            <person name="Priyono X."/>
            <person name="Rigoreau M."/>
            <person name="Rouard M."/>
            <person name="Rozas J."/>
            <person name="Tranchant-Dubreuil C."/>
            <person name="VanBuren R."/>
            <person name="Zhang Q."/>
            <person name="Andrade A.C."/>
            <person name="Argout X."/>
            <person name="Bertrand B."/>
            <person name="de Kochko A."/>
            <person name="Graziosi G."/>
            <person name="Henry R.J."/>
            <person name="Jayarama X."/>
            <person name="Ming R."/>
            <person name="Nagai C."/>
            <person name="Rounsley S."/>
            <person name="Sankoff D."/>
            <person name="Giuliano G."/>
            <person name="Albert V.A."/>
            <person name="Wincker P."/>
            <person name="Lashermes P."/>
        </authorList>
    </citation>
    <scope>NUCLEOTIDE SEQUENCE [LARGE SCALE GENOMIC DNA]</scope>
    <source>
        <strain evidence="2">cv. DH200-94</strain>
    </source>
</reference>
<gene>
    <name evidence="1" type="ORF">GSCOC_T00031530001</name>
</gene>
<dbReference type="InParanoid" id="A0A068UQP8"/>
<dbReference type="Gramene" id="CDP10726">
    <property type="protein sequence ID" value="CDP10726"/>
    <property type="gene ID" value="GSCOC_T00031530001"/>
</dbReference>
<evidence type="ECO:0000313" key="2">
    <source>
        <dbReference type="Proteomes" id="UP000295252"/>
    </source>
</evidence>
<keyword evidence="2" id="KW-1185">Reference proteome</keyword>
<protein>
    <submittedName>
        <fullName evidence="1">Uncharacterized protein</fullName>
    </submittedName>
</protein>
<organism evidence="1 2">
    <name type="scientific">Coffea canephora</name>
    <name type="common">Robusta coffee</name>
    <dbReference type="NCBI Taxonomy" id="49390"/>
    <lineage>
        <taxon>Eukaryota</taxon>
        <taxon>Viridiplantae</taxon>
        <taxon>Streptophyta</taxon>
        <taxon>Embryophyta</taxon>
        <taxon>Tracheophyta</taxon>
        <taxon>Spermatophyta</taxon>
        <taxon>Magnoliopsida</taxon>
        <taxon>eudicotyledons</taxon>
        <taxon>Gunneridae</taxon>
        <taxon>Pentapetalae</taxon>
        <taxon>asterids</taxon>
        <taxon>lamiids</taxon>
        <taxon>Gentianales</taxon>
        <taxon>Rubiaceae</taxon>
        <taxon>Ixoroideae</taxon>
        <taxon>Gardenieae complex</taxon>
        <taxon>Bertiereae - Coffeeae clade</taxon>
        <taxon>Coffeeae</taxon>
        <taxon>Coffea</taxon>
    </lineage>
</organism>
<dbReference type="Proteomes" id="UP000295252">
    <property type="component" value="Chromosome II"/>
</dbReference>
<dbReference type="EMBL" id="HG739130">
    <property type="protein sequence ID" value="CDP10726.1"/>
    <property type="molecule type" value="Genomic_DNA"/>
</dbReference>
<proteinExistence type="predicted"/>
<accession>A0A068UQP8</accession>
<evidence type="ECO:0000313" key="1">
    <source>
        <dbReference type="EMBL" id="CDP10726.1"/>
    </source>
</evidence>
<dbReference type="AlphaFoldDB" id="A0A068UQP8"/>
<name>A0A068UQP8_COFCA</name>